<name>A0AAV6S9N1_SOLSE</name>
<dbReference type="NCBIfam" id="NF007020">
    <property type="entry name" value="PRK09485.1"/>
    <property type="match status" value="1"/>
</dbReference>
<evidence type="ECO:0000313" key="7">
    <source>
        <dbReference type="Proteomes" id="UP000693946"/>
    </source>
</evidence>
<dbReference type="PANTHER" id="PTHR46015">
    <property type="entry name" value="ZGC:172121"/>
    <property type="match status" value="1"/>
</dbReference>
<dbReference type="GO" id="GO:0008898">
    <property type="term" value="F:S-adenosylmethionine-homocysteine S-methyltransferase activity"/>
    <property type="evidence" value="ECO:0007669"/>
    <property type="project" value="TreeGrafter"/>
</dbReference>
<keyword evidence="3 4" id="KW-0489">Methyltransferase</keyword>
<comment type="cofactor">
    <cofactor evidence="3">
        <name>Zn(2+)</name>
        <dbReference type="ChEBI" id="CHEBI:29105"/>
    </cofactor>
    <text evidence="3">Binds 1 zinc ion per subunit.</text>
</comment>
<keyword evidence="3 4" id="KW-0808">Transferase</keyword>
<evidence type="ECO:0000256" key="4">
    <source>
        <dbReference type="PROSITE-ProRule" id="PRU00333"/>
    </source>
</evidence>
<dbReference type="Proteomes" id="UP000693946">
    <property type="component" value="Linkage Group LG14"/>
</dbReference>
<evidence type="ECO:0000256" key="1">
    <source>
        <dbReference type="ARBA" id="ARBA00022723"/>
    </source>
</evidence>
<keyword evidence="7" id="KW-1185">Reference proteome</keyword>
<dbReference type="InterPro" id="IPR051486">
    <property type="entry name" value="Hcy_S-methyltransferase"/>
</dbReference>
<evidence type="ECO:0000313" key="6">
    <source>
        <dbReference type="EMBL" id="KAG7513387.1"/>
    </source>
</evidence>
<dbReference type="EMBL" id="JAGKHQ010000006">
    <property type="protein sequence ID" value="KAG7513387.1"/>
    <property type="molecule type" value="Genomic_DNA"/>
</dbReference>
<dbReference type="PIRSF" id="PIRSF037505">
    <property type="entry name" value="Betaine_HMT"/>
    <property type="match status" value="1"/>
</dbReference>
<dbReference type="PANTHER" id="PTHR46015:SF1">
    <property type="entry name" value="HOMOCYSTEINE S-METHYLTRANSFERASE-LIKE ISOFORM 1"/>
    <property type="match status" value="1"/>
</dbReference>
<dbReference type="GO" id="GO:0033528">
    <property type="term" value="P:S-methylmethionine cycle"/>
    <property type="evidence" value="ECO:0007669"/>
    <property type="project" value="TreeGrafter"/>
</dbReference>
<dbReference type="GO" id="GO:0032259">
    <property type="term" value="P:methylation"/>
    <property type="evidence" value="ECO:0007669"/>
    <property type="project" value="UniProtKB-KW"/>
</dbReference>
<dbReference type="InterPro" id="IPR017226">
    <property type="entry name" value="BHMT-like"/>
</dbReference>
<protein>
    <recommendedName>
        <fullName evidence="5">Hcy-binding domain-containing protein</fullName>
    </recommendedName>
</protein>
<dbReference type="Pfam" id="PF02574">
    <property type="entry name" value="S-methyl_trans"/>
    <property type="match status" value="1"/>
</dbReference>
<comment type="pathway">
    <text evidence="3">Amino-acid biosynthesis; L-methionine biosynthesis via de novo pathway; L-methionine from L-homocysteine (BhmT route): step 1/1.</text>
</comment>
<feature type="binding site" evidence="4">
    <location>
        <position position="210"/>
    </location>
    <ligand>
        <name>Zn(2+)</name>
        <dbReference type="ChEBI" id="CHEBI:29105"/>
    </ligand>
</feature>
<reference evidence="6 7" key="1">
    <citation type="journal article" date="2021" name="Sci. Rep.">
        <title>Chromosome anchoring in Senegalese sole (Solea senegalensis) reveals sex-associated markers and genome rearrangements in flatfish.</title>
        <authorList>
            <person name="Guerrero-Cozar I."/>
            <person name="Gomez-Garrido J."/>
            <person name="Berbel C."/>
            <person name="Martinez-Blanch J.F."/>
            <person name="Alioto T."/>
            <person name="Claros M.G."/>
            <person name="Gagnaire P.A."/>
            <person name="Manchado M."/>
        </authorList>
    </citation>
    <scope>NUCLEOTIDE SEQUENCE [LARGE SCALE GENOMIC DNA]</scope>
    <source>
        <strain evidence="6">Sse05_10M</strain>
    </source>
</reference>
<comment type="caution">
    <text evidence="6">The sequence shown here is derived from an EMBL/GenBank/DDBJ whole genome shotgun (WGS) entry which is preliminary data.</text>
</comment>
<comment type="function">
    <text evidence="3">Involved in the regulation of homocysteine metabolism.</text>
</comment>
<keyword evidence="2 3" id="KW-0862">Zinc</keyword>
<evidence type="ECO:0000259" key="5">
    <source>
        <dbReference type="PROSITE" id="PS50970"/>
    </source>
</evidence>
<evidence type="ECO:0000256" key="3">
    <source>
        <dbReference type="PIRNR" id="PIRNR037505"/>
    </source>
</evidence>
<dbReference type="GO" id="GO:0046872">
    <property type="term" value="F:metal ion binding"/>
    <property type="evidence" value="ECO:0007669"/>
    <property type="project" value="UniProtKB-KW"/>
</dbReference>
<feature type="domain" description="Hcy-binding" evidence="5">
    <location>
        <begin position="1"/>
        <end position="292"/>
    </location>
</feature>
<sequence length="306" mass="33327">MLITGYVCVEYSDLTVEFMFVCEELKNSCNHHRFLLSGADVVTTATYQASIPGFIRHMDVSSESARELLMSGVQLAKDSVRRFVSDGRPTEQRRPLVAGSVGPYGAFLHNGSEYTGAYAEEMSVEDLKVWHRSQVECLAAAGADLIAFETIPSLKEASALVELLREFPNSKAWLSFSCKDGRCISDGSPFTDAVQIANRSTQLVAVGVNCCCPAFVEPLLDYAGSLLSPDMSWVVYPNSGEEWDTQQGWLKSGKTSASIAELCNTWMNQGASLIGGCCRVSPAHIAEIRRQLRGSDASRASALQLD</sequence>
<organism evidence="6 7">
    <name type="scientific">Solea senegalensis</name>
    <name type="common">Senegalese sole</name>
    <dbReference type="NCBI Taxonomy" id="28829"/>
    <lineage>
        <taxon>Eukaryota</taxon>
        <taxon>Metazoa</taxon>
        <taxon>Chordata</taxon>
        <taxon>Craniata</taxon>
        <taxon>Vertebrata</taxon>
        <taxon>Euteleostomi</taxon>
        <taxon>Actinopterygii</taxon>
        <taxon>Neopterygii</taxon>
        <taxon>Teleostei</taxon>
        <taxon>Neoteleostei</taxon>
        <taxon>Acanthomorphata</taxon>
        <taxon>Carangaria</taxon>
        <taxon>Pleuronectiformes</taxon>
        <taxon>Pleuronectoidei</taxon>
        <taxon>Soleidae</taxon>
        <taxon>Solea</taxon>
    </lineage>
</organism>
<feature type="binding site" evidence="4">
    <location>
        <position position="278"/>
    </location>
    <ligand>
        <name>Zn(2+)</name>
        <dbReference type="ChEBI" id="CHEBI:29105"/>
    </ligand>
</feature>
<comment type="subunit">
    <text evidence="3">Homotetramer.</text>
</comment>
<dbReference type="InterPro" id="IPR003726">
    <property type="entry name" value="HCY_dom"/>
</dbReference>
<dbReference type="PROSITE" id="PS50970">
    <property type="entry name" value="HCY"/>
    <property type="match status" value="1"/>
</dbReference>
<dbReference type="GO" id="GO:0009086">
    <property type="term" value="P:methionine biosynthetic process"/>
    <property type="evidence" value="ECO:0007669"/>
    <property type="project" value="TreeGrafter"/>
</dbReference>
<proteinExistence type="predicted"/>
<accession>A0AAV6S9N1</accession>
<gene>
    <name evidence="6" type="ORF">JOB18_006567</name>
</gene>
<feature type="binding site" evidence="4">
    <location>
        <position position="277"/>
    </location>
    <ligand>
        <name>Zn(2+)</name>
        <dbReference type="ChEBI" id="CHEBI:29105"/>
    </ligand>
</feature>
<keyword evidence="1 3" id="KW-0479">Metal-binding</keyword>
<evidence type="ECO:0000256" key="2">
    <source>
        <dbReference type="ARBA" id="ARBA00022833"/>
    </source>
</evidence>
<dbReference type="AlphaFoldDB" id="A0AAV6S9N1"/>